<evidence type="ECO:0000313" key="3">
    <source>
        <dbReference type="Proteomes" id="UP000501991"/>
    </source>
</evidence>
<reference evidence="2 3" key="1">
    <citation type="submission" date="2020-02" db="EMBL/GenBank/DDBJ databases">
        <title>Nitrogenibacter mangrovi gen. nov., sp. nov. isolated from mangrove sediment, a denitrifying betaproteobacterium.</title>
        <authorList>
            <person name="Liao H."/>
            <person name="Tian Y."/>
        </authorList>
    </citation>
    <scope>NUCLEOTIDE SEQUENCE [LARGE SCALE GENOMIC DNA]</scope>
    <source>
        <strain evidence="2 3">M9-3-2</strain>
    </source>
</reference>
<dbReference type="KEGG" id="azq:G3580_18450"/>
<keyword evidence="3" id="KW-1185">Reference proteome</keyword>
<feature type="transmembrane region" description="Helical" evidence="1">
    <location>
        <begin position="42"/>
        <end position="63"/>
    </location>
</feature>
<keyword evidence="1" id="KW-0812">Transmembrane</keyword>
<gene>
    <name evidence="2" type="ORF">G3580_18450</name>
</gene>
<evidence type="ECO:0000256" key="1">
    <source>
        <dbReference type="SAM" id="Phobius"/>
    </source>
</evidence>
<accession>A0A6C1B6Q4</accession>
<evidence type="ECO:0000313" key="2">
    <source>
        <dbReference type="EMBL" id="QID19422.1"/>
    </source>
</evidence>
<keyword evidence="1" id="KW-0472">Membrane</keyword>
<dbReference type="Proteomes" id="UP000501991">
    <property type="component" value="Chromosome"/>
</dbReference>
<dbReference type="AlphaFoldDB" id="A0A6C1B6Q4"/>
<organism evidence="2 3">
    <name type="scientific">Nitrogeniibacter mangrovi</name>
    <dbReference type="NCBI Taxonomy" id="2016596"/>
    <lineage>
        <taxon>Bacteria</taxon>
        <taxon>Pseudomonadati</taxon>
        <taxon>Pseudomonadota</taxon>
        <taxon>Betaproteobacteria</taxon>
        <taxon>Rhodocyclales</taxon>
        <taxon>Zoogloeaceae</taxon>
        <taxon>Nitrogeniibacter</taxon>
    </lineage>
</organism>
<name>A0A6C1B6Q4_9RHOO</name>
<dbReference type="EMBL" id="CP048836">
    <property type="protein sequence ID" value="QID19422.1"/>
    <property type="molecule type" value="Genomic_DNA"/>
</dbReference>
<proteinExistence type="predicted"/>
<keyword evidence="1" id="KW-1133">Transmembrane helix</keyword>
<dbReference type="RefSeq" id="WP_173768011.1">
    <property type="nucleotide sequence ID" value="NZ_CP048836.1"/>
</dbReference>
<protein>
    <submittedName>
        <fullName evidence="2">Uncharacterized protein</fullName>
    </submittedName>
</protein>
<sequence>MNRVPGPLALLIAVAGGAATGAVLLVGALSLAAANTDADMMSLTGAVVILPVSLIILAAGFYVGRRVYVGLRPPPVDPQQETP</sequence>